<proteinExistence type="predicted"/>
<evidence type="ECO:0000313" key="1">
    <source>
        <dbReference type="EMBL" id="CAI9178836.1"/>
    </source>
</evidence>
<reference evidence="1" key="1">
    <citation type="submission" date="2023-04" db="EMBL/GenBank/DDBJ databases">
        <authorList>
            <consortium name="ELIXIR-Norway"/>
        </authorList>
    </citation>
    <scope>NUCLEOTIDE SEQUENCE [LARGE SCALE GENOMIC DNA]</scope>
</reference>
<keyword evidence="2" id="KW-1185">Reference proteome</keyword>
<protein>
    <submittedName>
        <fullName evidence="1">Uncharacterized protein</fullName>
    </submittedName>
</protein>
<name>A0ABN9A0N6_RANTA</name>
<dbReference type="EMBL" id="OX459944">
    <property type="protein sequence ID" value="CAI9178836.1"/>
    <property type="molecule type" value="Genomic_DNA"/>
</dbReference>
<evidence type="ECO:0000313" key="2">
    <source>
        <dbReference type="Proteomes" id="UP001176941"/>
    </source>
</evidence>
<accession>A0ABN9A0N6</accession>
<sequence>MKQWELLCTAACAKKYMLTKNFGKQFDSIYSYCTPSDPLILLQSTSDIHLFTDVLRNLIPSSHKLDIVHMLINSRRKMDCDAIEYPLAMIAVEHQQPRCNTNLSLTPKNIYDSLYTKFRHSYNQIIVFKISF</sequence>
<organism evidence="1 2">
    <name type="scientific">Rangifer tarandus platyrhynchus</name>
    <name type="common">Svalbard reindeer</name>
    <dbReference type="NCBI Taxonomy" id="3082113"/>
    <lineage>
        <taxon>Eukaryota</taxon>
        <taxon>Metazoa</taxon>
        <taxon>Chordata</taxon>
        <taxon>Craniata</taxon>
        <taxon>Vertebrata</taxon>
        <taxon>Euteleostomi</taxon>
        <taxon>Mammalia</taxon>
        <taxon>Eutheria</taxon>
        <taxon>Laurasiatheria</taxon>
        <taxon>Artiodactyla</taxon>
        <taxon>Ruminantia</taxon>
        <taxon>Pecora</taxon>
        <taxon>Cervidae</taxon>
        <taxon>Odocoileinae</taxon>
        <taxon>Rangifer</taxon>
    </lineage>
</organism>
<dbReference type="Proteomes" id="UP001176941">
    <property type="component" value="Chromosome 8"/>
</dbReference>
<gene>
    <name evidence="1" type="ORF">MRATA1EN1_LOCUS27798</name>
</gene>